<protein>
    <submittedName>
        <fullName evidence="4">NADPH-dependent F420 reductase</fullName>
    </submittedName>
</protein>
<comment type="caution">
    <text evidence="4">The sequence shown here is derived from an EMBL/GenBank/DDBJ whole genome shotgun (WGS) entry which is preliminary data.</text>
</comment>
<dbReference type="RefSeq" id="WP_390315735.1">
    <property type="nucleotide sequence ID" value="NZ_JBHSPB010000005.1"/>
</dbReference>
<sequence>MRQMKVAVLGTGIVGRTLAAGCAAAGHTVTIGTRDPGATLARTTPDAMGTPPFAEWQAGHADLPLVAFSAAAADADLVVNATQGAVSLNALELTGAANLAGRVLLDVANPLDFTDGLRIDPVETDSLAERIQRAFPEARVVKSLNTMNAAVMTAPSRLGDGDHTVFVAGDDADAKATVSGLLRDFGWRDISDLGELAAARGTEMYFRLWFTLMRRMGTPLFNIKVVR</sequence>
<evidence type="ECO:0000313" key="5">
    <source>
        <dbReference type="Proteomes" id="UP001596083"/>
    </source>
</evidence>
<accession>A0ABW0YY66</accession>
<dbReference type="EMBL" id="JBHSPB010000005">
    <property type="protein sequence ID" value="MFC5720583.1"/>
    <property type="molecule type" value="Genomic_DNA"/>
</dbReference>
<dbReference type="Gene3D" id="3.40.50.720">
    <property type="entry name" value="NAD(P)-binding Rossmann-like Domain"/>
    <property type="match status" value="1"/>
</dbReference>
<proteinExistence type="predicted"/>
<organism evidence="4 5">
    <name type="scientific">Streptomyces gamaensis</name>
    <dbReference type="NCBI Taxonomy" id="1763542"/>
    <lineage>
        <taxon>Bacteria</taxon>
        <taxon>Bacillati</taxon>
        <taxon>Actinomycetota</taxon>
        <taxon>Actinomycetes</taxon>
        <taxon>Kitasatosporales</taxon>
        <taxon>Streptomycetaceae</taxon>
        <taxon>Streptomyces</taxon>
    </lineage>
</organism>
<evidence type="ECO:0000256" key="2">
    <source>
        <dbReference type="SAM" id="SignalP"/>
    </source>
</evidence>
<dbReference type="Proteomes" id="UP001596083">
    <property type="component" value="Unassembled WGS sequence"/>
</dbReference>
<feature type="signal peptide" evidence="2">
    <location>
        <begin position="1"/>
        <end position="19"/>
    </location>
</feature>
<gene>
    <name evidence="4" type="ORF">ACFP1Z_10460</name>
</gene>
<dbReference type="Pfam" id="PF03807">
    <property type="entry name" value="F420_oxidored"/>
    <property type="match status" value="1"/>
</dbReference>
<name>A0ABW0YY66_9ACTN</name>
<feature type="domain" description="Pyrroline-5-carboxylate reductase catalytic N-terminal" evidence="3">
    <location>
        <begin position="5"/>
        <end position="110"/>
    </location>
</feature>
<evidence type="ECO:0000259" key="3">
    <source>
        <dbReference type="Pfam" id="PF03807"/>
    </source>
</evidence>
<keyword evidence="5" id="KW-1185">Reference proteome</keyword>
<keyword evidence="1" id="KW-0560">Oxidoreductase</keyword>
<evidence type="ECO:0000313" key="4">
    <source>
        <dbReference type="EMBL" id="MFC5720583.1"/>
    </source>
</evidence>
<dbReference type="InterPro" id="IPR028939">
    <property type="entry name" value="P5C_Rdtase_cat_N"/>
</dbReference>
<keyword evidence="2" id="KW-0732">Signal</keyword>
<dbReference type="PANTHER" id="PTHR14239">
    <property type="entry name" value="DUDULIN-RELATED"/>
    <property type="match status" value="1"/>
</dbReference>
<reference evidence="5" key="1">
    <citation type="journal article" date="2019" name="Int. J. Syst. Evol. Microbiol.">
        <title>The Global Catalogue of Microorganisms (GCM) 10K type strain sequencing project: providing services to taxonomists for standard genome sequencing and annotation.</title>
        <authorList>
            <consortium name="The Broad Institute Genomics Platform"/>
            <consortium name="The Broad Institute Genome Sequencing Center for Infectious Disease"/>
            <person name="Wu L."/>
            <person name="Ma J."/>
        </authorList>
    </citation>
    <scope>NUCLEOTIDE SEQUENCE [LARGE SCALE GENOMIC DNA]</scope>
    <source>
        <strain evidence="5">CGMCC 4.7304</strain>
    </source>
</reference>
<evidence type="ECO:0000256" key="1">
    <source>
        <dbReference type="ARBA" id="ARBA00023002"/>
    </source>
</evidence>
<feature type="chain" id="PRO_5045731956" evidence="2">
    <location>
        <begin position="20"/>
        <end position="227"/>
    </location>
</feature>
<dbReference type="InterPro" id="IPR051267">
    <property type="entry name" value="STEAP_metalloreductase"/>
</dbReference>
<dbReference type="InterPro" id="IPR036291">
    <property type="entry name" value="NAD(P)-bd_dom_sf"/>
</dbReference>
<dbReference type="SUPFAM" id="SSF51735">
    <property type="entry name" value="NAD(P)-binding Rossmann-fold domains"/>
    <property type="match status" value="1"/>
</dbReference>